<dbReference type="InterPro" id="IPR051021">
    <property type="entry name" value="Mito_Ser/Thr_phosphatase"/>
</dbReference>
<evidence type="ECO:0000313" key="3">
    <source>
        <dbReference type="Proteomes" id="UP001354989"/>
    </source>
</evidence>
<dbReference type="RefSeq" id="WP_332922595.1">
    <property type="nucleotide sequence ID" value="NZ_AP025292.1"/>
</dbReference>
<dbReference type="InterPro" id="IPR013078">
    <property type="entry name" value="His_Pase_superF_clade-1"/>
</dbReference>
<dbReference type="SUPFAM" id="SSF53254">
    <property type="entry name" value="Phosphoglycerate mutase-like"/>
    <property type="match status" value="1"/>
</dbReference>
<dbReference type="PANTHER" id="PTHR20935">
    <property type="entry name" value="PHOSPHOGLYCERATE MUTASE-RELATED"/>
    <property type="match status" value="1"/>
</dbReference>
<dbReference type="InterPro" id="IPR029033">
    <property type="entry name" value="His_PPase_superfam"/>
</dbReference>
<evidence type="ECO:0000313" key="2">
    <source>
        <dbReference type="EMBL" id="BDC98556.1"/>
    </source>
</evidence>
<dbReference type="PANTHER" id="PTHR20935:SF1">
    <property type="entry name" value="SLL1549 PROTEIN"/>
    <property type="match status" value="1"/>
</dbReference>
<keyword evidence="1" id="KW-0378">Hydrolase</keyword>
<proteinExistence type="predicted"/>
<sequence>MQNTTKTLLLIRHAEAQEAHYHEPDIKRTLTQHGIRSAAKLGEHLKQQNCVFDHLMVSTAFRTEMTAKLIAEQFDWPMNKIEYSEELYNASPRVLLQSICSAPEEVNTLAVVAHYPGLPHLAEVLTNKEMPFLQPAGVIKISLEVDHWQEVSEGTGTLIEVINELS</sequence>
<evidence type="ECO:0000256" key="1">
    <source>
        <dbReference type="ARBA" id="ARBA00022801"/>
    </source>
</evidence>
<dbReference type="Pfam" id="PF00300">
    <property type="entry name" value="His_Phos_1"/>
    <property type="match status" value="1"/>
</dbReference>
<dbReference type="Proteomes" id="UP001354989">
    <property type="component" value="Chromosome"/>
</dbReference>
<reference evidence="2 3" key="1">
    <citation type="submission" date="2021-12" db="EMBL/GenBank/DDBJ databases">
        <title>Genome sequencing of bacteria with rrn-lacking chromosome and rrn-plasmid.</title>
        <authorList>
            <person name="Anda M."/>
            <person name="Iwasaki W."/>
        </authorList>
    </citation>
    <scope>NUCLEOTIDE SEQUENCE [LARGE SCALE GENOMIC DNA]</scope>
    <source>
        <strain evidence="2 3">NBRC 101262</strain>
    </source>
</reference>
<gene>
    <name evidence="2" type="ORF">PEPS_08370</name>
</gene>
<name>A0ABM7VC92_9BACT</name>
<keyword evidence="3" id="KW-1185">Reference proteome</keyword>
<dbReference type="CDD" id="cd07067">
    <property type="entry name" value="HP_PGM_like"/>
    <property type="match status" value="1"/>
</dbReference>
<dbReference type="EMBL" id="AP025292">
    <property type="protein sequence ID" value="BDC98556.1"/>
    <property type="molecule type" value="Genomic_DNA"/>
</dbReference>
<evidence type="ECO:0008006" key="4">
    <source>
        <dbReference type="Google" id="ProtNLM"/>
    </source>
</evidence>
<accession>A0ABM7VC92</accession>
<organism evidence="2 3">
    <name type="scientific">Persicobacter psychrovividus</name>
    <dbReference type="NCBI Taxonomy" id="387638"/>
    <lineage>
        <taxon>Bacteria</taxon>
        <taxon>Pseudomonadati</taxon>
        <taxon>Bacteroidota</taxon>
        <taxon>Cytophagia</taxon>
        <taxon>Cytophagales</taxon>
        <taxon>Persicobacteraceae</taxon>
        <taxon>Persicobacter</taxon>
    </lineage>
</organism>
<dbReference type="Gene3D" id="3.40.50.1240">
    <property type="entry name" value="Phosphoglycerate mutase-like"/>
    <property type="match status" value="1"/>
</dbReference>
<protein>
    <recommendedName>
        <fullName evidence="4">Phosphohistidine phosphatase</fullName>
    </recommendedName>
</protein>